<reference evidence="7 8" key="1">
    <citation type="submission" date="2018-02" db="EMBL/GenBank/DDBJ databases">
        <title>Genomic Encyclopedia of Archaeal and Bacterial Type Strains, Phase II (KMG-II): from individual species to whole genera.</title>
        <authorList>
            <person name="Goeker M."/>
        </authorList>
    </citation>
    <scope>NUCLEOTIDE SEQUENCE [LARGE SCALE GENOMIC DNA]</scope>
    <source>
        <strain evidence="7 8">YU 961-1</strain>
    </source>
</reference>
<dbReference type="Gene3D" id="1.10.357.10">
    <property type="entry name" value="Tetracycline Repressor, domain 2"/>
    <property type="match status" value="1"/>
</dbReference>
<name>A0A2S6H1H7_9PSEU</name>
<feature type="DNA-binding region" description="H-T-H motif" evidence="5">
    <location>
        <begin position="31"/>
        <end position="50"/>
    </location>
</feature>
<dbReference type="Pfam" id="PF13977">
    <property type="entry name" value="TetR_C_6"/>
    <property type="match status" value="1"/>
</dbReference>
<protein>
    <submittedName>
        <fullName evidence="7">AcrR family transcriptional regulator</fullName>
    </submittedName>
</protein>
<keyword evidence="4" id="KW-0804">Transcription</keyword>
<dbReference type="OrthoDB" id="9816296at2"/>
<gene>
    <name evidence="7" type="ORF">CLV40_101511</name>
</gene>
<dbReference type="InterPro" id="IPR050109">
    <property type="entry name" value="HTH-type_TetR-like_transc_reg"/>
</dbReference>
<evidence type="ECO:0000256" key="5">
    <source>
        <dbReference type="PROSITE-ProRule" id="PRU00335"/>
    </source>
</evidence>
<keyword evidence="3 5" id="KW-0238">DNA-binding</keyword>
<dbReference type="InterPro" id="IPR036271">
    <property type="entry name" value="Tet_transcr_reg_TetR-rel_C_sf"/>
</dbReference>
<comment type="caution">
    <text evidence="7">The sequence shown here is derived from an EMBL/GenBank/DDBJ whole genome shotgun (WGS) entry which is preliminary data.</text>
</comment>
<evidence type="ECO:0000313" key="8">
    <source>
        <dbReference type="Proteomes" id="UP000239203"/>
    </source>
</evidence>
<evidence type="ECO:0000256" key="3">
    <source>
        <dbReference type="ARBA" id="ARBA00023125"/>
    </source>
</evidence>
<dbReference type="PANTHER" id="PTHR30055:SF234">
    <property type="entry name" value="HTH-TYPE TRANSCRIPTIONAL REGULATOR BETI"/>
    <property type="match status" value="1"/>
</dbReference>
<organism evidence="7 8">
    <name type="scientific">Actinokineospora auranticolor</name>
    <dbReference type="NCBI Taxonomy" id="155976"/>
    <lineage>
        <taxon>Bacteria</taxon>
        <taxon>Bacillati</taxon>
        <taxon>Actinomycetota</taxon>
        <taxon>Actinomycetes</taxon>
        <taxon>Pseudonocardiales</taxon>
        <taxon>Pseudonocardiaceae</taxon>
        <taxon>Actinokineospora</taxon>
    </lineage>
</organism>
<evidence type="ECO:0000313" key="7">
    <source>
        <dbReference type="EMBL" id="PPK71322.1"/>
    </source>
</evidence>
<dbReference type="Proteomes" id="UP000239203">
    <property type="component" value="Unassembled WGS sequence"/>
</dbReference>
<dbReference type="RefSeq" id="WP_104476438.1">
    <property type="nucleotide sequence ID" value="NZ_CP154825.1"/>
</dbReference>
<proteinExistence type="predicted"/>
<dbReference type="Pfam" id="PF00440">
    <property type="entry name" value="TetR_N"/>
    <property type="match status" value="1"/>
</dbReference>
<evidence type="ECO:0000259" key="6">
    <source>
        <dbReference type="PROSITE" id="PS50977"/>
    </source>
</evidence>
<accession>A0A2S6H1H7</accession>
<dbReference type="SUPFAM" id="SSF46689">
    <property type="entry name" value="Homeodomain-like"/>
    <property type="match status" value="1"/>
</dbReference>
<dbReference type="InterPro" id="IPR009057">
    <property type="entry name" value="Homeodomain-like_sf"/>
</dbReference>
<evidence type="ECO:0000256" key="4">
    <source>
        <dbReference type="ARBA" id="ARBA00023163"/>
    </source>
</evidence>
<sequence>MPKVIDHDERRAHIVEVTWGLIVRGGLEAATMREIAEAAGFANGALKRYFPSKDVLVEATFERALAMMHEHITAVVADHTGLDALRIMCTATMPLDAKRVTAGRVLFAFWEMSLSNKRLHNRYLAHLKSWRSLLHRYLREGRAEGDIRTELPDEQLVDEIVLINAGSNVMSLVGPRYSTRKLQRQHLDSFFERIARP</sequence>
<evidence type="ECO:0000256" key="1">
    <source>
        <dbReference type="ARBA" id="ARBA00022491"/>
    </source>
</evidence>
<keyword evidence="2" id="KW-0805">Transcription regulation</keyword>
<dbReference type="EMBL" id="PTIX01000001">
    <property type="protein sequence ID" value="PPK71322.1"/>
    <property type="molecule type" value="Genomic_DNA"/>
</dbReference>
<dbReference type="InterPro" id="IPR001647">
    <property type="entry name" value="HTH_TetR"/>
</dbReference>
<dbReference type="GO" id="GO:0000976">
    <property type="term" value="F:transcription cis-regulatory region binding"/>
    <property type="evidence" value="ECO:0007669"/>
    <property type="project" value="TreeGrafter"/>
</dbReference>
<dbReference type="SUPFAM" id="SSF48498">
    <property type="entry name" value="Tetracyclin repressor-like, C-terminal domain"/>
    <property type="match status" value="1"/>
</dbReference>
<keyword evidence="1" id="KW-0678">Repressor</keyword>
<dbReference type="InterPro" id="IPR039538">
    <property type="entry name" value="BetI_C"/>
</dbReference>
<evidence type="ECO:0000256" key="2">
    <source>
        <dbReference type="ARBA" id="ARBA00023015"/>
    </source>
</evidence>
<dbReference type="AlphaFoldDB" id="A0A2S6H1H7"/>
<dbReference type="PANTHER" id="PTHR30055">
    <property type="entry name" value="HTH-TYPE TRANSCRIPTIONAL REGULATOR RUTR"/>
    <property type="match status" value="1"/>
</dbReference>
<feature type="domain" description="HTH tetR-type" evidence="6">
    <location>
        <begin position="8"/>
        <end position="68"/>
    </location>
</feature>
<dbReference type="PROSITE" id="PS50977">
    <property type="entry name" value="HTH_TETR_2"/>
    <property type="match status" value="1"/>
</dbReference>
<dbReference type="GO" id="GO:0003700">
    <property type="term" value="F:DNA-binding transcription factor activity"/>
    <property type="evidence" value="ECO:0007669"/>
    <property type="project" value="TreeGrafter"/>
</dbReference>
<keyword evidence="8" id="KW-1185">Reference proteome</keyword>